<comment type="caution">
    <text evidence="2">The sequence shown here is derived from an EMBL/GenBank/DDBJ whole genome shotgun (WGS) entry which is preliminary data.</text>
</comment>
<dbReference type="OrthoDB" id="8479187at2"/>
<dbReference type="RefSeq" id="WP_001069876.1">
    <property type="nucleotide sequence ID" value="NZ_CAWMSS010000002.1"/>
</dbReference>
<dbReference type="Pfam" id="PF11188">
    <property type="entry name" value="DUF2975"/>
    <property type="match status" value="1"/>
</dbReference>
<keyword evidence="1" id="KW-0472">Membrane</keyword>
<evidence type="ECO:0000256" key="1">
    <source>
        <dbReference type="SAM" id="Phobius"/>
    </source>
</evidence>
<feature type="transmembrane region" description="Helical" evidence="1">
    <location>
        <begin position="59"/>
        <end position="84"/>
    </location>
</feature>
<dbReference type="Proteomes" id="UP000053748">
    <property type="component" value="Unassembled WGS sequence"/>
</dbReference>
<dbReference type="AlphaFoldDB" id="A0A2J9VLG5"/>
<reference evidence="2" key="1">
    <citation type="submission" date="2017-12" db="EMBL/GenBank/DDBJ databases">
        <title>FDA dAtabase for Regulatory Grade micrObial Sequences (FDA-ARGOS): Supporting development and validation of Infectious Disease Dx tests.</title>
        <authorList>
            <person name="Hoffmann M."/>
            <person name="Allard M."/>
            <person name="Evans P."/>
            <person name="Brown E."/>
            <person name="Tallon L.J."/>
            <person name="Sadzewicz L."/>
            <person name="Sengamalay N."/>
            <person name="Ott S."/>
            <person name="Godinez A."/>
            <person name="Nagaraj S."/>
            <person name="Vavikolanu K."/>
            <person name="Aluvathingal J."/>
            <person name="Nadendla S."/>
            <person name="Hobson J."/>
            <person name="Sichtig H."/>
        </authorList>
    </citation>
    <scope>NUCLEOTIDE SEQUENCE [LARGE SCALE GENOMIC DNA]</scope>
    <source>
        <strain evidence="2">FDAARGOS_113</strain>
    </source>
</reference>
<proteinExistence type="predicted"/>
<dbReference type="InterPro" id="IPR021354">
    <property type="entry name" value="DUF2975"/>
</dbReference>
<feature type="transmembrane region" description="Helical" evidence="1">
    <location>
        <begin position="104"/>
        <end position="124"/>
    </location>
</feature>
<gene>
    <name evidence="2" type="ORF">AL544_006875</name>
</gene>
<dbReference type="KEGG" id="vmi:AL543_01510"/>
<keyword evidence="1" id="KW-1133">Transmembrane helix</keyword>
<dbReference type="EMBL" id="LOSJ02000001">
    <property type="protein sequence ID" value="PNM64628.1"/>
    <property type="molecule type" value="Genomic_DNA"/>
</dbReference>
<sequence length="174" mass="19724">MNPSIALLSRRLLIILWATFILLPVTDIFLWLCVSILDWPWFEASFPIEVSLPLNHNQALLGLIPGMMPSFVVMAICWQLIVLFRLYKQNLVFTLPNVACFRKIANLLIALPFVGFIANALLTMALSYSMEEFQVRVDITDSDFAVLLIGLVAKVIARVMQEAVTIREEQDLTI</sequence>
<name>A0A2J9VLG5_VIBMI</name>
<accession>A0A2J9VLG5</accession>
<keyword evidence="1" id="KW-0812">Transmembrane</keyword>
<evidence type="ECO:0000313" key="3">
    <source>
        <dbReference type="Proteomes" id="UP000053748"/>
    </source>
</evidence>
<dbReference type="STRING" id="674.VM_18845"/>
<feature type="transmembrane region" description="Helical" evidence="1">
    <location>
        <begin position="12"/>
        <end position="39"/>
    </location>
</feature>
<protein>
    <submittedName>
        <fullName evidence="2">DUF2975 domain-containing protein</fullName>
    </submittedName>
</protein>
<organism evidence="2 3">
    <name type="scientific">Vibrio mimicus</name>
    <dbReference type="NCBI Taxonomy" id="674"/>
    <lineage>
        <taxon>Bacteria</taxon>
        <taxon>Pseudomonadati</taxon>
        <taxon>Pseudomonadota</taxon>
        <taxon>Gammaproteobacteria</taxon>
        <taxon>Vibrionales</taxon>
        <taxon>Vibrionaceae</taxon>
        <taxon>Vibrio</taxon>
    </lineage>
</organism>
<keyword evidence="3" id="KW-1185">Reference proteome</keyword>
<evidence type="ECO:0000313" key="2">
    <source>
        <dbReference type="EMBL" id="PNM64628.1"/>
    </source>
</evidence>